<dbReference type="EMBL" id="PVTQ01000005">
    <property type="protein sequence ID" value="PRY90151.1"/>
    <property type="molecule type" value="Genomic_DNA"/>
</dbReference>
<dbReference type="OrthoDB" id="7644395at2"/>
<keyword evidence="2" id="KW-1185">Reference proteome</keyword>
<gene>
    <name evidence="1" type="ORF">CLV74_105131</name>
</gene>
<proteinExistence type="predicted"/>
<evidence type="ECO:0000313" key="1">
    <source>
        <dbReference type="EMBL" id="PRY90151.1"/>
    </source>
</evidence>
<organism evidence="1 2">
    <name type="scientific">Donghicola tyrosinivorans</name>
    <dbReference type="NCBI Taxonomy" id="1652492"/>
    <lineage>
        <taxon>Bacteria</taxon>
        <taxon>Pseudomonadati</taxon>
        <taxon>Pseudomonadota</taxon>
        <taxon>Alphaproteobacteria</taxon>
        <taxon>Rhodobacterales</taxon>
        <taxon>Roseobacteraceae</taxon>
        <taxon>Donghicola</taxon>
    </lineage>
</organism>
<dbReference type="InterPro" id="IPR021508">
    <property type="entry name" value="Gp17-like"/>
</dbReference>
<dbReference type="RefSeq" id="WP_106263971.1">
    <property type="nucleotide sequence ID" value="NZ_PVTQ01000005.1"/>
</dbReference>
<dbReference type="AlphaFoldDB" id="A0A2T0WTY0"/>
<protein>
    <submittedName>
        <fullName evidence="1">Uncharacterized protein DUF3168</fullName>
    </submittedName>
</protein>
<accession>A0A2T0WTY0</accession>
<evidence type="ECO:0000313" key="2">
    <source>
        <dbReference type="Proteomes" id="UP000238392"/>
    </source>
</evidence>
<dbReference type="Gene3D" id="3.30.2000.30">
    <property type="match status" value="1"/>
</dbReference>
<comment type="caution">
    <text evidence="1">The sequence shown here is derived from an EMBL/GenBank/DDBJ whole genome shotgun (WGS) entry which is preliminary data.</text>
</comment>
<reference evidence="1 2" key="1">
    <citation type="submission" date="2018-03" db="EMBL/GenBank/DDBJ databases">
        <title>Genomic Encyclopedia of Archaeal and Bacterial Type Strains, Phase II (KMG-II): from individual species to whole genera.</title>
        <authorList>
            <person name="Goeker M."/>
        </authorList>
    </citation>
    <scope>NUCLEOTIDE SEQUENCE [LARGE SCALE GENOMIC DNA]</scope>
    <source>
        <strain evidence="1 2">DSM 100212</strain>
    </source>
</reference>
<dbReference type="Pfam" id="PF11367">
    <property type="entry name" value="Tail_completion_gp17"/>
    <property type="match status" value="1"/>
</dbReference>
<sequence>MSYRASAALQSAVYACLSGDETITAPVFDAAPSGTLPETYVILGAEEVKDRSDAEDWGALHGFDVSVVSTAAGFLEAKQVAAAIAVALEDGDLPLSSGRLVWLKFLKGKARRTADGRQIDLRFRAQIAAQ</sequence>
<dbReference type="Proteomes" id="UP000238392">
    <property type="component" value="Unassembled WGS sequence"/>
</dbReference>
<dbReference type="InterPro" id="IPR053745">
    <property type="entry name" value="Viral_Tail_Comp_sf"/>
</dbReference>
<name>A0A2T0WTY0_9RHOB</name>
<dbReference type="PROSITE" id="PS51257">
    <property type="entry name" value="PROKAR_LIPOPROTEIN"/>
    <property type="match status" value="1"/>
</dbReference>